<proteinExistence type="predicted"/>
<evidence type="ECO:0000313" key="1">
    <source>
        <dbReference type="EMBL" id="GAA5100429.1"/>
    </source>
</evidence>
<keyword evidence="2" id="KW-1185">Reference proteome</keyword>
<dbReference type="RefSeq" id="WP_345097098.1">
    <property type="nucleotide sequence ID" value="NZ_BAABIY010000039.1"/>
</dbReference>
<sequence>MQTLQDCNRLQTLLSRQVTVEHIGAAAYLLSGLKIPANTDSDVIALNYSIALADASEHALKRAVKDVIRGEAKGLSKTFMPTGAELAEYCRQVKEDNLFGVSVVKSYLTSPKRTAK</sequence>
<evidence type="ECO:0000313" key="2">
    <source>
        <dbReference type="Proteomes" id="UP001501525"/>
    </source>
</evidence>
<gene>
    <name evidence="1" type="ORF">GCM10023260_12280</name>
</gene>
<protein>
    <submittedName>
        <fullName evidence="1">Uncharacterized protein</fullName>
    </submittedName>
</protein>
<comment type="caution">
    <text evidence="1">The sequence shown here is derived from an EMBL/GenBank/DDBJ whole genome shotgun (WGS) entry which is preliminary data.</text>
</comment>
<reference evidence="2" key="1">
    <citation type="journal article" date="2019" name="Int. J. Syst. Evol. Microbiol.">
        <title>The Global Catalogue of Microorganisms (GCM) 10K type strain sequencing project: providing services to taxonomists for standard genome sequencing and annotation.</title>
        <authorList>
            <consortium name="The Broad Institute Genomics Platform"/>
            <consortium name="The Broad Institute Genome Sequencing Center for Infectious Disease"/>
            <person name="Wu L."/>
            <person name="Ma J."/>
        </authorList>
    </citation>
    <scope>NUCLEOTIDE SEQUENCE [LARGE SCALE GENOMIC DNA]</scope>
    <source>
        <strain evidence="2">JCM 17706</strain>
    </source>
</reference>
<accession>A0ABP9MTV5</accession>
<dbReference type="Proteomes" id="UP001501525">
    <property type="component" value="Unassembled WGS sequence"/>
</dbReference>
<dbReference type="EMBL" id="BAABIY010000039">
    <property type="protein sequence ID" value="GAA5100429.1"/>
    <property type="molecule type" value="Genomic_DNA"/>
</dbReference>
<organism evidence="1 2">
    <name type="scientific">Bartonella acomydis</name>
    <dbReference type="NCBI Taxonomy" id="686234"/>
    <lineage>
        <taxon>Bacteria</taxon>
        <taxon>Pseudomonadati</taxon>
        <taxon>Pseudomonadota</taxon>
        <taxon>Alphaproteobacteria</taxon>
        <taxon>Hyphomicrobiales</taxon>
        <taxon>Bartonellaceae</taxon>
        <taxon>Bartonella</taxon>
    </lineage>
</organism>
<name>A0ABP9MTV5_9HYPH</name>